<dbReference type="InterPro" id="IPR000160">
    <property type="entry name" value="GGDEF_dom"/>
</dbReference>
<keyword evidence="5" id="KW-1185">Reference proteome</keyword>
<comment type="catalytic activity">
    <reaction evidence="2">
        <text>2 GTP = 3',3'-c-di-GMP + 2 diphosphate</text>
        <dbReference type="Rhea" id="RHEA:24898"/>
        <dbReference type="ChEBI" id="CHEBI:33019"/>
        <dbReference type="ChEBI" id="CHEBI:37565"/>
        <dbReference type="ChEBI" id="CHEBI:58805"/>
        <dbReference type="EC" id="2.7.7.65"/>
    </reaction>
</comment>
<dbReference type="SMART" id="SM00267">
    <property type="entry name" value="GGDEF"/>
    <property type="match status" value="1"/>
</dbReference>
<dbReference type="Pfam" id="PF00990">
    <property type="entry name" value="GGDEF"/>
    <property type="match status" value="1"/>
</dbReference>
<evidence type="ECO:0000313" key="5">
    <source>
        <dbReference type="Proteomes" id="UP001521137"/>
    </source>
</evidence>
<dbReference type="SUPFAM" id="SSF55785">
    <property type="entry name" value="PYP-like sensor domain (PAS domain)"/>
    <property type="match status" value="1"/>
</dbReference>
<name>A0ABS9D2W2_9ALTE</name>
<dbReference type="NCBIfam" id="TIGR00254">
    <property type="entry name" value="GGDEF"/>
    <property type="match status" value="1"/>
</dbReference>
<dbReference type="Gene3D" id="3.30.450.20">
    <property type="entry name" value="PAS domain"/>
    <property type="match status" value="1"/>
</dbReference>
<organism evidence="4 5">
    <name type="scientific">Paraglaciecola algarum</name>
    <dbReference type="NCBI Taxonomy" id="3050085"/>
    <lineage>
        <taxon>Bacteria</taxon>
        <taxon>Pseudomonadati</taxon>
        <taxon>Pseudomonadota</taxon>
        <taxon>Gammaproteobacteria</taxon>
        <taxon>Alteromonadales</taxon>
        <taxon>Alteromonadaceae</taxon>
        <taxon>Paraglaciecola</taxon>
    </lineage>
</organism>
<dbReference type="EMBL" id="JAKGAS010000002">
    <property type="protein sequence ID" value="MCF2947253.1"/>
    <property type="molecule type" value="Genomic_DNA"/>
</dbReference>
<dbReference type="InterPro" id="IPR029787">
    <property type="entry name" value="Nucleotide_cyclase"/>
</dbReference>
<dbReference type="PROSITE" id="PS50887">
    <property type="entry name" value="GGDEF"/>
    <property type="match status" value="1"/>
</dbReference>
<dbReference type="InterPro" id="IPR035965">
    <property type="entry name" value="PAS-like_dom_sf"/>
</dbReference>
<dbReference type="Pfam" id="PF12860">
    <property type="entry name" value="PAS_7"/>
    <property type="match status" value="1"/>
</dbReference>
<dbReference type="Proteomes" id="UP001521137">
    <property type="component" value="Unassembled WGS sequence"/>
</dbReference>
<accession>A0ABS9D2W2</accession>
<dbReference type="PANTHER" id="PTHR45138">
    <property type="entry name" value="REGULATORY COMPONENTS OF SENSORY TRANSDUCTION SYSTEM"/>
    <property type="match status" value="1"/>
</dbReference>
<dbReference type="InterPro" id="IPR043128">
    <property type="entry name" value="Rev_trsase/Diguanyl_cyclase"/>
</dbReference>
<dbReference type="CDD" id="cd01949">
    <property type="entry name" value="GGDEF"/>
    <property type="match status" value="1"/>
</dbReference>
<proteinExistence type="predicted"/>
<comment type="caution">
    <text evidence="4">The sequence shown here is derived from an EMBL/GenBank/DDBJ whole genome shotgun (WGS) entry which is preliminary data.</text>
</comment>
<evidence type="ECO:0000313" key="4">
    <source>
        <dbReference type="EMBL" id="MCF2947253.1"/>
    </source>
</evidence>
<evidence type="ECO:0000256" key="2">
    <source>
        <dbReference type="ARBA" id="ARBA00034247"/>
    </source>
</evidence>
<sequence>MNEGFSNLVTHIGDFLDKTQDGYAIFSMDDVLIGCNQAFADILYLNTELIIGQTFEQLYREIYKNQKGPIINTTDIDQWLIEANKKRRSRDFRIFEIDLKDGRWFLVSEQISDKGELLLHAKNITKQKVLEHNLHQHTSELSNLAATDELTQISNRRSFISQVSSEINRCERNKLPACFCLLDIDYFKKVNDEYGHITGDQVLVELAEVINSLLREYDPFGRIGGEEFGLFFPDTTIEQGQEICQRLCELIVATNFNSPAMPINITVSIGVVEYWQGATFEQLYSQADNALYEAKDAGRNQIAIHD</sequence>
<feature type="domain" description="GGDEF" evidence="3">
    <location>
        <begin position="175"/>
        <end position="306"/>
    </location>
</feature>
<dbReference type="EC" id="2.7.7.65" evidence="1"/>
<dbReference type="SUPFAM" id="SSF55073">
    <property type="entry name" value="Nucleotide cyclase"/>
    <property type="match status" value="1"/>
</dbReference>
<protein>
    <recommendedName>
        <fullName evidence="1">diguanylate cyclase</fullName>
        <ecNumber evidence="1">2.7.7.65</ecNumber>
    </recommendedName>
</protein>
<dbReference type="InterPro" id="IPR050469">
    <property type="entry name" value="Diguanylate_Cyclase"/>
</dbReference>
<dbReference type="Gene3D" id="3.30.70.270">
    <property type="match status" value="1"/>
</dbReference>
<evidence type="ECO:0000256" key="1">
    <source>
        <dbReference type="ARBA" id="ARBA00012528"/>
    </source>
</evidence>
<evidence type="ECO:0000259" key="3">
    <source>
        <dbReference type="PROSITE" id="PS50887"/>
    </source>
</evidence>
<gene>
    <name evidence="4" type="ORF">L0668_03980</name>
</gene>
<dbReference type="PANTHER" id="PTHR45138:SF9">
    <property type="entry name" value="DIGUANYLATE CYCLASE DGCM-RELATED"/>
    <property type="match status" value="1"/>
</dbReference>
<dbReference type="RefSeq" id="WP_235310785.1">
    <property type="nucleotide sequence ID" value="NZ_JAKGAS010000002.1"/>
</dbReference>
<reference evidence="4 5" key="1">
    <citation type="submission" date="2022-01" db="EMBL/GenBank/DDBJ databases">
        <title>Paraglaciecola sp. G1-23.</title>
        <authorList>
            <person name="Jin M.S."/>
            <person name="Han D.M."/>
            <person name="Kim H.M."/>
            <person name="Jeon C.O."/>
        </authorList>
    </citation>
    <scope>NUCLEOTIDE SEQUENCE [LARGE SCALE GENOMIC DNA]</scope>
    <source>
        <strain evidence="4 5">G1-23</strain>
    </source>
</reference>